<comment type="caution">
    <text evidence="1">The sequence shown here is derived from an EMBL/GenBank/DDBJ whole genome shotgun (WGS) entry which is preliminary data.</text>
</comment>
<evidence type="ECO:0000313" key="2">
    <source>
        <dbReference type="Proteomes" id="UP000703269"/>
    </source>
</evidence>
<accession>A0A9P3LL46</accession>
<sequence length="82" mass="9559">MQDQIATYLLTKRIVEKSRPWVIPVPAHHPRHRAARSLPEPYIHEHCEDNPTAQREQDSIHIESTLLGILVYEPKEVFGVIR</sequence>
<dbReference type="Proteomes" id="UP000703269">
    <property type="component" value="Unassembled WGS sequence"/>
</dbReference>
<proteinExistence type="predicted"/>
<protein>
    <submittedName>
        <fullName evidence="1">Uncharacterized protein</fullName>
    </submittedName>
</protein>
<dbReference type="EMBL" id="BPQB01000079">
    <property type="protein sequence ID" value="GJE97917.1"/>
    <property type="molecule type" value="Genomic_DNA"/>
</dbReference>
<reference evidence="1 2" key="1">
    <citation type="submission" date="2021-08" db="EMBL/GenBank/DDBJ databases">
        <title>Draft Genome Sequence of Phanerochaete sordida strain YK-624.</title>
        <authorList>
            <person name="Mori T."/>
            <person name="Dohra H."/>
            <person name="Suzuki T."/>
            <person name="Kawagishi H."/>
            <person name="Hirai H."/>
        </authorList>
    </citation>
    <scope>NUCLEOTIDE SEQUENCE [LARGE SCALE GENOMIC DNA]</scope>
    <source>
        <strain evidence="1 2">YK-624</strain>
    </source>
</reference>
<name>A0A9P3LL46_9APHY</name>
<evidence type="ECO:0000313" key="1">
    <source>
        <dbReference type="EMBL" id="GJE97917.1"/>
    </source>
</evidence>
<dbReference type="AlphaFoldDB" id="A0A9P3LL46"/>
<organism evidence="1 2">
    <name type="scientific">Phanerochaete sordida</name>
    <dbReference type="NCBI Taxonomy" id="48140"/>
    <lineage>
        <taxon>Eukaryota</taxon>
        <taxon>Fungi</taxon>
        <taxon>Dikarya</taxon>
        <taxon>Basidiomycota</taxon>
        <taxon>Agaricomycotina</taxon>
        <taxon>Agaricomycetes</taxon>
        <taxon>Polyporales</taxon>
        <taxon>Phanerochaetaceae</taxon>
        <taxon>Phanerochaete</taxon>
    </lineage>
</organism>
<keyword evidence="2" id="KW-1185">Reference proteome</keyword>
<gene>
    <name evidence="1" type="ORF">PsYK624_141390</name>
</gene>